<evidence type="ECO:0000313" key="2">
    <source>
        <dbReference type="EMBL" id="EYB85314.1"/>
    </source>
</evidence>
<dbReference type="InterPro" id="IPR000477">
    <property type="entry name" value="RT_dom"/>
</dbReference>
<evidence type="ECO:0000313" key="3">
    <source>
        <dbReference type="Proteomes" id="UP000024635"/>
    </source>
</evidence>
<gene>
    <name evidence="2" type="primary">Acey_s0300.g1794</name>
    <name evidence="2" type="ORF">Y032_0300g1794</name>
</gene>
<protein>
    <recommendedName>
        <fullName evidence="1">Reverse transcriptase domain-containing protein</fullName>
    </recommendedName>
</protein>
<proteinExistence type="predicted"/>
<dbReference type="OrthoDB" id="5836144at2759"/>
<dbReference type="EMBL" id="JARK01001636">
    <property type="protein sequence ID" value="EYB85314.1"/>
    <property type="molecule type" value="Genomic_DNA"/>
</dbReference>
<dbReference type="Pfam" id="PF00078">
    <property type="entry name" value="RVT_1"/>
    <property type="match status" value="1"/>
</dbReference>
<comment type="caution">
    <text evidence="2">The sequence shown here is derived from an EMBL/GenBank/DDBJ whole genome shotgun (WGS) entry which is preliminary data.</text>
</comment>
<organism evidence="2 3">
    <name type="scientific">Ancylostoma ceylanicum</name>
    <dbReference type="NCBI Taxonomy" id="53326"/>
    <lineage>
        <taxon>Eukaryota</taxon>
        <taxon>Metazoa</taxon>
        <taxon>Ecdysozoa</taxon>
        <taxon>Nematoda</taxon>
        <taxon>Chromadorea</taxon>
        <taxon>Rhabditida</taxon>
        <taxon>Rhabditina</taxon>
        <taxon>Rhabditomorpha</taxon>
        <taxon>Strongyloidea</taxon>
        <taxon>Ancylostomatidae</taxon>
        <taxon>Ancylostomatinae</taxon>
        <taxon>Ancylostoma</taxon>
    </lineage>
</organism>
<reference evidence="3" key="1">
    <citation type="journal article" date="2015" name="Nat. Genet.">
        <title>The genome and transcriptome of the zoonotic hookworm Ancylostoma ceylanicum identify infection-specific gene families.</title>
        <authorList>
            <person name="Schwarz E.M."/>
            <person name="Hu Y."/>
            <person name="Antoshechkin I."/>
            <person name="Miller M.M."/>
            <person name="Sternberg P.W."/>
            <person name="Aroian R.V."/>
        </authorList>
    </citation>
    <scope>NUCLEOTIDE SEQUENCE</scope>
    <source>
        <strain evidence="3">HY135</strain>
    </source>
</reference>
<name>A0A016S4Z7_9BILA</name>
<dbReference type="AlphaFoldDB" id="A0A016S4Z7"/>
<evidence type="ECO:0000259" key="1">
    <source>
        <dbReference type="Pfam" id="PF00078"/>
    </source>
</evidence>
<feature type="domain" description="Reverse transcriptase" evidence="1">
    <location>
        <begin position="2"/>
        <end position="83"/>
    </location>
</feature>
<dbReference type="PANTHER" id="PTHR19446">
    <property type="entry name" value="REVERSE TRANSCRIPTASES"/>
    <property type="match status" value="1"/>
</dbReference>
<sequence>MKIFERVLDWRLRDIVEVTRNQCWFVKSCSTTDAIHAVRLLTEKHRKKKKTVHLAFLDLEKAFDRIIGDLIWLSLRAHGVPEEYVR</sequence>
<keyword evidence="3" id="KW-1185">Reference proteome</keyword>
<accession>A0A016S4Z7</accession>
<dbReference type="Proteomes" id="UP000024635">
    <property type="component" value="Unassembled WGS sequence"/>
</dbReference>